<feature type="compositionally biased region" description="Pro residues" evidence="1">
    <location>
        <begin position="1"/>
        <end position="10"/>
    </location>
</feature>
<dbReference type="PANTHER" id="PTHR33050">
    <property type="entry name" value="REVERSE TRANSCRIPTASE DOMAIN-CONTAINING PROTEIN"/>
    <property type="match status" value="1"/>
</dbReference>
<dbReference type="InParanoid" id="A0A369JU60"/>
<feature type="region of interest" description="Disordered" evidence="1">
    <location>
        <begin position="1"/>
        <end position="37"/>
    </location>
</feature>
<evidence type="ECO:0000313" key="2">
    <source>
        <dbReference type="EMBL" id="RDB25859.1"/>
    </source>
</evidence>
<evidence type="ECO:0000313" key="3">
    <source>
        <dbReference type="Proteomes" id="UP000076154"/>
    </source>
</evidence>
<dbReference type="EMBL" id="LUEZ02000040">
    <property type="protein sequence ID" value="RDB25859.1"/>
    <property type="molecule type" value="Genomic_DNA"/>
</dbReference>
<dbReference type="SUPFAM" id="SSF56672">
    <property type="entry name" value="DNA/RNA polymerases"/>
    <property type="match status" value="1"/>
</dbReference>
<evidence type="ECO:0000256" key="1">
    <source>
        <dbReference type="SAM" id="MobiDB-lite"/>
    </source>
</evidence>
<comment type="caution">
    <text evidence="2">The sequence shown here is derived from an EMBL/GenBank/DDBJ whole genome shotgun (WGS) entry which is preliminary data.</text>
</comment>
<dbReference type="STRING" id="39966.A0A369JU60"/>
<dbReference type="Proteomes" id="UP000076154">
    <property type="component" value="Unassembled WGS sequence"/>
</dbReference>
<organism evidence="2 3">
    <name type="scientific">Hypsizygus marmoreus</name>
    <name type="common">White beech mushroom</name>
    <name type="synonym">Agaricus marmoreus</name>
    <dbReference type="NCBI Taxonomy" id="39966"/>
    <lineage>
        <taxon>Eukaryota</taxon>
        <taxon>Fungi</taxon>
        <taxon>Dikarya</taxon>
        <taxon>Basidiomycota</taxon>
        <taxon>Agaricomycotina</taxon>
        <taxon>Agaricomycetes</taxon>
        <taxon>Agaricomycetidae</taxon>
        <taxon>Agaricales</taxon>
        <taxon>Tricholomatineae</taxon>
        <taxon>Lyophyllaceae</taxon>
        <taxon>Hypsizygus</taxon>
    </lineage>
</organism>
<dbReference type="AlphaFoldDB" id="A0A369JU60"/>
<keyword evidence="3" id="KW-1185">Reference proteome</keyword>
<dbReference type="InterPro" id="IPR043502">
    <property type="entry name" value="DNA/RNA_pol_sf"/>
</dbReference>
<dbReference type="OrthoDB" id="2506773at2759"/>
<proteinExistence type="predicted"/>
<reference evidence="2" key="1">
    <citation type="submission" date="2018-04" db="EMBL/GenBank/DDBJ databases">
        <title>Whole genome sequencing of Hypsizygus marmoreus.</title>
        <authorList>
            <person name="Choi I.-G."/>
            <person name="Min B."/>
            <person name="Kim J.-G."/>
            <person name="Kim S."/>
            <person name="Oh Y.-L."/>
            <person name="Kong W.-S."/>
            <person name="Park H."/>
            <person name="Jeong J."/>
            <person name="Song E.-S."/>
        </authorList>
    </citation>
    <scope>NUCLEOTIDE SEQUENCE [LARGE SCALE GENOMIC DNA]</scope>
    <source>
        <strain evidence="2">51987-8</strain>
    </source>
</reference>
<dbReference type="InterPro" id="IPR052055">
    <property type="entry name" value="Hepadnavirus_pol/RT"/>
</dbReference>
<protein>
    <submittedName>
        <fullName evidence="2">Uncharacterized protein</fullName>
    </submittedName>
</protein>
<accession>A0A369JU60</accession>
<sequence>MMPIAAPPLPHASRPTLQPCRERPFQTASRSEPPERLAALSVGKTVTKRRLAKPQRLEMDHLPLHGMAPESSALPLGVRSASHTTSATKGVLPVLDATMLTPVLSVGRRVIALSPSPVDSCQLNPLNTKSTIPYTEPSLIDYRAHAGPPPLSGNPILDAVSTPYNVDAFEHFMHLYSLHDTYPNLLDSLCYGFKMGNFSPLTHSITPPNHVTLDAHLDFLYDYCMDEVAISRMSGPFTFDKMTAFFGSPFRTSPLGVVEKAGSPGKLRAVQDLSYCGSEGFSVNDQINKFDYQTTWGTAASIAEIIANAPPGARARSLDIVAAFRTCPVWPPHKKYFALRVRDSFFGDHDCCFGCTSSGGCQGQVADFVLDILEHQDFGPAKKWVDDVVEFSFPIAGDGTTVPFTYAYEITDIKNATACLGIPWHKEKSQEFGPTVVYLGFLWDLPNKCVSLPEMKRTKVKAKVDHFLSKFSISRAPRKETMSLLGSLSHISFVYPHGRSHLPNLSAFIASFSDRPFAPRFPTRSTLSDLRWWSDLLSSADVPRSLMPRRPTVDPDAWVDASSSWGIGIYIGTCWDAWRLCNGWRSSQRDIGWAEGIAVELVIYVLAAMGFHNAQLLIRSDNKGVIGAYTRGRGRNFQVNLSIQHAELSAITTNSLHELIYVSTDINRADPISRGNLGPPHLQNTHSIMLPIELQPFLQHVIPP</sequence>
<name>A0A369JU60_HYPMA</name>
<dbReference type="PANTHER" id="PTHR33050:SF7">
    <property type="entry name" value="RIBONUCLEASE H"/>
    <property type="match status" value="1"/>
</dbReference>
<gene>
    <name evidence="2" type="ORF">Hypma_006839</name>
</gene>